<dbReference type="Proteomes" id="UP000028607">
    <property type="component" value="Unassembled WGS sequence"/>
</dbReference>
<dbReference type="SUPFAM" id="SSF53300">
    <property type="entry name" value="vWA-like"/>
    <property type="match status" value="1"/>
</dbReference>
<keyword evidence="1" id="KW-0812">Transmembrane</keyword>
<comment type="caution">
    <text evidence="3">The sequence shown here is derived from an EMBL/GenBank/DDBJ whole genome shotgun (WGS) entry which is preliminary data.</text>
</comment>
<dbReference type="EMBL" id="AQRC01000016">
    <property type="protein sequence ID" value="KFE33649.1"/>
    <property type="molecule type" value="Genomic_DNA"/>
</dbReference>
<keyword evidence="4" id="KW-1185">Reference proteome</keyword>
<evidence type="ECO:0000259" key="2">
    <source>
        <dbReference type="Pfam" id="PF13400"/>
    </source>
</evidence>
<dbReference type="STRING" id="1317124.DW2_16661"/>
<dbReference type="Gene3D" id="3.40.50.410">
    <property type="entry name" value="von Willebrand factor, type A domain"/>
    <property type="match status" value="1"/>
</dbReference>
<dbReference type="Pfam" id="PF13400">
    <property type="entry name" value="Tad"/>
    <property type="match status" value="1"/>
</dbReference>
<dbReference type="InterPro" id="IPR028087">
    <property type="entry name" value="Tad_N"/>
</dbReference>
<dbReference type="OrthoDB" id="7522752at2"/>
<accession>A0A085TSF2</accession>
<dbReference type="eggNOG" id="COG2304">
    <property type="taxonomic scope" value="Bacteria"/>
</dbReference>
<name>A0A085TSF2_9RHOB</name>
<sequence>MRTPGRFRWFVQDETGAVFIFGLQIFLILLVVSGLAIDFVRQEERRTVIQNTLDRAALAAASLDQTLDPKAVVKDYLDKAGLGYLGITPVVEEGKNVEYRRVTVEAHDDMPTIFGNLLGAASLRTNAKARAEESIGNVEISLVLDVSGSMGQRDANSSSGNSKIASLRGAADNFVRKMFDNVQPPGAPAGRLSMSIVPYNQQVSMGNTLAGIYNLSTDHTQNTCADIQLLGFDNLAIPPSDPLQRTMYGSSYDFLGQNRSISRTMSASGENCYERSYSPMMAFEDNESDLLNKVQSLNAGGDTAIDIGAKWGLALLDPSAQPVAQKLADLGVIDAAVANRPLAYPDGQSSVADSSMKVMILMTDGENTRTFSMKMAYRTGASGFYSTVSATDFSDQDMSNLYWYSEQRAADNLKPYYSFFDHNWHSLDEVGKTTTTQSCTWKQSYWGWYQDCTTNTTFEKKAPISIDWETIWGKGWTLQYVIKTFLLPPRQALDSSTTISSIYDEMAIASVYAQKDANLAQVCTAARDRGVLIFTVAVSAEQKGINALSNCSSGPSYEYTVGADDLNDAFSSIATQISTLRLTN</sequence>
<feature type="domain" description="Putative Flp pilus-assembly TadG-like N-terminal" evidence="2">
    <location>
        <begin position="16"/>
        <end position="62"/>
    </location>
</feature>
<feature type="transmembrane region" description="Helical" evidence="1">
    <location>
        <begin position="16"/>
        <end position="37"/>
    </location>
</feature>
<dbReference type="RefSeq" id="WP_162178903.1">
    <property type="nucleotide sequence ID" value="NZ_AQRC01000016.1"/>
</dbReference>
<evidence type="ECO:0000256" key="1">
    <source>
        <dbReference type="SAM" id="Phobius"/>
    </source>
</evidence>
<evidence type="ECO:0000313" key="4">
    <source>
        <dbReference type="Proteomes" id="UP000028607"/>
    </source>
</evidence>
<reference evidence="3 4" key="2">
    <citation type="journal article" date="2015" name="Antonie Van Leeuwenhoek">
        <title>Thioclava indica sp. nov., isolated from surface seawater of the Indian Ocean.</title>
        <authorList>
            <person name="Liu Y."/>
            <person name="Lai Q."/>
            <person name="Du J."/>
            <person name="Xu H."/>
            <person name="Jiang L."/>
            <person name="Shao Z."/>
        </authorList>
    </citation>
    <scope>NUCLEOTIDE SEQUENCE [LARGE SCALE GENOMIC DNA]</scope>
    <source>
        <strain evidence="3 4">13D2W-2</strain>
    </source>
</reference>
<reference evidence="4" key="1">
    <citation type="submission" date="2013-04" db="EMBL/GenBank/DDBJ databases">
        <title>Thioclava sp. 13D2W-2 Genome Sequencing.</title>
        <authorList>
            <person name="Lai Q."/>
            <person name="Li G."/>
            <person name="Shao Z."/>
        </authorList>
    </citation>
    <scope>NUCLEOTIDE SEQUENCE [LARGE SCALE GENOMIC DNA]</scope>
    <source>
        <strain evidence="4">13D2W-2</strain>
    </source>
</reference>
<protein>
    <recommendedName>
        <fullName evidence="2">Putative Flp pilus-assembly TadG-like N-terminal domain-containing protein</fullName>
    </recommendedName>
</protein>
<dbReference type="AlphaFoldDB" id="A0A085TSF2"/>
<dbReference type="PATRIC" id="fig|1317124.6.peg.3354"/>
<proteinExistence type="predicted"/>
<keyword evidence="1" id="KW-1133">Transmembrane helix</keyword>
<gene>
    <name evidence="3" type="ORF">DW2_16661</name>
</gene>
<evidence type="ECO:0000313" key="3">
    <source>
        <dbReference type="EMBL" id="KFE33649.1"/>
    </source>
</evidence>
<organism evidence="3 4">
    <name type="scientific">Thioclava atlantica</name>
    <dbReference type="NCBI Taxonomy" id="1317124"/>
    <lineage>
        <taxon>Bacteria</taxon>
        <taxon>Pseudomonadati</taxon>
        <taxon>Pseudomonadota</taxon>
        <taxon>Alphaproteobacteria</taxon>
        <taxon>Rhodobacterales</taxon>
        <taxon>Paracoccaceae</taxon>
        <taxon>Thioclava</taxon>
    </lineage>
</organism>
<keyword evidence="1" id="KW-0472">Membrane</keyword>
<dbReference type="InterPro" id="IPR036465">
    <property type="entry name" value="vWFA_dom_sf"/>
</dbReference>